<organism evidence="10 11">
    <name type="scientific">Schizopora paradoxa</name>
    <dbReference type="NCBI Taxonomy" id="27342"/>
    <lineage>
        <taxon>Eukaryota</taxon>
        <taxon>Fungi</taxon>
        <taxon>Dikarya</taxon>
        <taxon>Basidiomycota</taxon>
        <taxon>Agaricomycotina</taxon>
        <taxon>Agaricomycetes</taxon>
        <taxon>Hymenochaetales</taxon>
        <taxon>Schizoporaceae</taxon>
        <taxon>Schizopora</taxon>
    </lineage>
</organism>
<comment type="cofactor">
    <cofactor evidence="1 8">
        <name>heme</name>
        <dbReference type="ChEBI" id="CHEBI:30413"/>
    </cofactor>
</comment>
<keyword evidence="6 8" id="KW-0408">Iron</keyword>
<dbReference type="PANTHER" id="PTHR24287:SF1">
    <property type="entry name" value="P450, PUTATIVE (EUROFUNG)-RELATED"/>
    <property type="match status" value="1"/>
</dbReference>
<evidence type="ECO:0000256" key="5">
    <source>
        <dbReference type="ARBA" id="ARBA00023002"/>
    </source>
</evidence>
<dbReference type="GO" id="GO:0020037">
    <property type="term" value="F:heme binding"/>
    <property type="evidence" value="ECO:0007669"/>
    <property type="project" value="InterPro"/>
</dbReference>
<dbReference type="GO" id="GO:0004497">
    <property type="term" value="F:monooxygenase activity"/>
    <property type="evidence" value="ECO:0007669"/>
    <property type="project" value="UniProtKB-KW"/>
</dbReference>
<dbReference type="PRINTS" id="PR00385">
    <property type="entry name" value="P450"/>
</dbReference>
<dbReference type="PROSITE" id="PS00086">
    <property type="entry name" value="CYTOCHROME_P450"/>
    <property type="match status" value="1"/>
</dbReference>
<dbReference type="InParanoid" id="A0A0H2S3X8"/>
<dbReference type="InterPro" id="IPR002401">
    <property type="entry name" value="Cyt_P450_E_grp-I"/>
</dbReference>
<evidence type="ECO:0000256" key="2">
    <source>
        <dbReference type="ARBA" id="ARBA00010617"/>
    </source>
</evidence>
<dbReference type="InterPro" id="IPR017972">
    <property type="entry name" value="Cyt_P450_CS"/>
</dbReference>
<proteinExistence type="inferred from homology"/>
<keyword evidence="3 8" id="KW-0349">Heme</keyword>
<dbReference type="InterPro" id="IPR047146">
    <property type="entry name" value="Cyt_P450_E_CYP52_fungi"/>
</dbReference>
<dbReference type="GO" id="GO:0005506">
    <property type="term" value="F:iron ion binding"/>
    <property type="evidence" value="ECO:0007669"/>
    <property type="project" value="InterPro"/>
</dbReference>
<dbReference type="Pfam" id="PF00067">
    <property type="entry name" value="p450"/>
    <property type="match status" value="1"/>
</dbReference>
<reference evidence="10 11" key="1">
    <citation type="submission" date="2015-04" db="EMBL/GenBank/DDBJ databases">
        <title>Complete genome sequence of Schizopora paradoxa KUC8140, a cosmopolitan wood degrader in East Asia.</title>
        <authorList>
            <consortium name="DOE Joint Genome Institute"/>
            <person name="Min B."/>
            <person name="Park H."/>
            <person name="Jang Y."/>
            <person name="Kim J.-J."/>
            <person name="Kim K.H."/>
            <person name="Pangilinan J."/>
            <person name="Lipzen A."/>
            <person name="Riley R."/>
            <person name="Grigoriev I.V."/>
            <person name="Spatafora J.W."/>
            <person name="Choi I.-G."/>
        </authorList>
    </citation>
    <scope>NUCLEOTIDE SEQUENCE [LARGE SCALE GENOMIC DNA]</scope>
    <source>
        <strain evidence="10 11">KUC8140</strain>
    </source>
</reference>
<dbReference type="InterPro" id="IPR001128">
    <property type="entry name" value="Cyt_P450"/>
</dbReference>
<dbReference type="CDD" id="cd11063">
    <property type="entry name" value="CYP52"/>
    <property type="match status" value="1"/>
</dbReference>
<evidence type="ECO:0000313" key="11">
    <source>
        <dbReference type="Proteomes" id="UP000053477"/>
    </source>
</evidence>
<name>A0A0H2S3X8_9AGAM</name>
<evidence type="ECO:0000313" key="10">
    <source>
        <dbReference type="EMBL" id="KLO18689.1"/>
    </source>
</evidence>
<keyword evidence="5 9" id="KW-0560">Oxidoreductase</keyword>
<evidence type="ECO:0000256" key="9">
    <source>
        <dbReference type="RuleBase" id="RU000461"/>
    </source>
</evidence>
<keyword evidence="4 8" id="KW-0479">Metal-binding</keyword>
<dbReference type="AlphaFoldDB" id="A0A0H2S3X8"/>
<feature type="binding site" description="axial binding residue" evidence="8">
    <location>
        <position position="523"/>
    </location>
    <ligand>
        <name>heme</name>
        <dbReference type="ChEBI" id="CHEBI:30413"/>
    </ligand>
    <ligandPart>
        <name>Fe</name>
        <dbReference type="ChEBI" id="CHEBI:18248"/>
    </ligandPart>
</feature>
<keyword evidence="11" id="KW-1185">Reference proteome</keyword>
<evidence type="ECO:0000256" key="7">
    <source>
        <dbReference type="ARBA" id="ARBA00023033"/>
    </source>
</evidence>
<dbReference type="PRINTS" id="PR00463">
    <property type="entry name" value="EP450I"/>
</dbReference>
<comment type="similarity">
    <text evidence="2 9">Belongs to the cytochrome P450 family.</text>
</comment>
<dbReference type="Gene3D" id="1.10.630.10">
    <property type="entry name" value="Cytochrome P450"/>
    <property type="match status" value="1"/>
</dbReference>
<evidence type="ECO:0000256" key="3">
    <source>
        <dbReference type="ARBA" id="ARBA00022617"/>
    </source>
</evidence>
<gene>
    <name evidence="10" type="ORF">SCHPADRAFT_866212</name>
</gene>
<sequence length="602" mass="68628">MPLLPVGTVFLLNVFAKLFAPPVSVYAAFSLFNYATSIQLHQGLVWTCVALAYPLLSFTRKKRASLSQHREMESMGATEVPQWEGKWPGNIDLLLKVIEETKSNYIGQSFAPYFESLGYTWRMNVLGKGAIFTVEPEHIKEILATRFDDFEKGELIVGALQDVLGSGVFNSDGDMWKFHRSMTRPFFSRDRISHFHIFERHADRVLDSIAQRLREGHAVDIQDAFLRFTIDSASEFLFGSCVHSIDDGLPYPQHVRSLQEGSGISVGASDKEDFARAVTQVEDTIIKRLQLGFLWPLPETFSSKTARPMKVIDAYLEPILSAAIERRNEHRKLNPSAKENPDEIEEDETLVDHLLKVTDDMKLLKDEVLNMMLAGRDTTASTLTFVTYMLAMHPEMAKRLRAEIIEKVGSTRCPTYDDIREMKYMRAFINETLRLYPVVPFNGRRSGSKATTLKATSPGAKPFYIPAQTGVSYSVFIMQRRTDLWGPDALEFDPDRFLDERLHKYLTPNPFIFLPFNAGPRICLGQQFAYNEVSFMLVRLMQRFDRFELDVSAQPPETVPPPSWRSAPGRQAVERIWPKANLTIYAFGGMWVRMREAFAGDE</sequence>
<dbReference type="InterPro" id="IPR036396">
    <property type="entry name" value="Cyt_P450_sf"/>
</dbReference>
<dbReference type="OrthoDB" id="1470350at2759"/>
<evidence type="ECO:0000256" key="6">
    <source>
        <dbReference type="ARBA" id="ARBA00023004"/>
    </source>
</evidence>
<evidence type="ECO:0000256" key="4">
    <source>
        <dbReference type="ARBA" id="ARBA00022723"/>
    </source>
</evidence>
<keyword evidence="7 9" id="KW-0503">Monooxygenase</keyword>
<dbReference type="STRING" id="27342.A0A0H2S3X8"/>
<accession>A0A0H2S3X8</accession>
<dbReference type="EMBL" id="KQ085892">
    <property type="protein sequence ID" value="KLO18689.1"/>
    <property type="molecule type" value="Genomic_DNA"/>
</dbReference>
<dbReference type="PANTHER" id="PTHR24287">
    <property type="entry name" value="P450, PUTATIVE (EUROFUNG)-RELATED"/>
    <property type="match status" value="1"/>
</dbReference>
<evidence type="ECO:0000256" key="8">
    <source>
        <dbReference type="PIRSR" id="PIRSR602401-1"/>
    </source>
</evidence>
<protein>
    <submittedName>
        <fullName evidence="10">Cytochrome P450 monooxygenase pc-2</fullName>
    </submittedName>
</protein>
<dbReference type="SUPFAM" id="SSF48264">
    <property type="entry name" value="Cytochrome P450"/>
    <property type="match status" value="1"/>
</dbReference>
<dbReference type="Proteomes" id="UP000053477">
    <property type="component" value="Unassembled WGS sequence"/>
</dbReference>
<dbReference type="GO" id="GO:0016705">
    <property type="term" value="F:oxidoreductase activity, acting on paired donors, with incorporation or reduction of molecular oxygen"/>
    <property type="evidence" value="ECO:0007669"/>
    <property type="project" value="InterPro"/>
</dbReference>
<evidence type="ECO:0000256" key="1">
    <source>
        <dbReference type="ARBA" id="ARBA00001971"/>
    </source>
</evidence>